<feature type="domain" description="DUF3298" evidence="2">
    <location>
        <begin position="212"/>
        <end position="254"/>
    </location>
</feature>
<dbReference type="Proteomes" id="UP000015993">
    <property type="component" value="Unassembled WGS sequence"/>
</dbReference>
<dbReference type="Pfam" id="PF11738">
    <property type="entry name" value="DUF3298"/>
    <property type="match status" value="1"/>
</dbReference>
<dbReference type="InterPro" id="IPR037126">
    <property type="entry name" value="PdaC/RsiV-like_sf"/>
</dbReference>
<comment type="caution">
    <text evidence="3">The sequence shown here is derived from an EMBL/GenBank/DDBJ whole genome shotgun (WGS) entry which is preliminary data.</text>
</comment>
<dbReference type="eggNOG" id="ENOG5032VYJ">
    <property type="taxonomic scope" value="Bacteria"/>
</dbReference>
<organism evidence="3 4">
    <name type="scientific">Alloprevotella rava F0323</name>
    <dbReference type="NCBI Taxonomy" id="679199"/>
    <lineage>
        <taxon>Bacteria</taxon>
        <taxon>Pseudomonadati</taxon>
        <taxon>Bacteroidota</taxon>
        <taxon>Bacteroidia</taxon>
        <taxon>Bacteroidales</taxon>
        <taxon>Prevotellaceae</taxon>
        <taxon>Alloprevotella</taxon>
    </lineage>
</organism>
<keyword evidence="1" id="KW-0732">Signal</keyword>
<evidence type="ECO:0000313" key="4">
    <source>
        <dbReference type="Proteomes" id="UP000015993"/>
    </source>
</evidence>
<sequence>MIKISKSFSVLLWLGVCGMVFGCTPKGENKVSAELAAADTTEMVVDSARMDSGICSSSVLLTTPKGAGEALTHSVREWISEELGGSYSGDYADVKGMATHYMKEGLKPLLEESAEFRLDGVQLYSKVAVEKLAEGKSYLTMSCFFDEFAGGAHGISILRGATFRKSDGRRIGWDVFKTSSDAFQKLMSDSLKVYFNVKTDNELAEALMIPNPEGPVPLPHCGPLFTKEGVLFQYQSYEICCYADGQPNFVIPYKALMPFMMETAKRLLQ</sequence>
<dbReference type="Gene3D" id="3.90.640.20">
    <property type="entry name" value="Heat-shock cognate protein, ATPase"/>
    <property type="match status" value="1"/>
</dbReference>
<dbReference type="RefSeq" id="WP_009347336.1">
    <property type="nucleotide sequence ID" value="NZ_JH376829.1"/>
</dbReference>
<dbReference type="InterPro" id="IPR021729">
    <property type="entry name" value="DUF3298"/>
</dbReference>
<dbReference type="STRING" id="679199.HMPREF9332_00906"/>
<accession>G5GBF5</accession>
<feature type="chain" id="PRO_5003477049" description="DUF3298 domain-containing protein" evidence="1">
    <location>
        <begin position="23"/>
        <end position="269"/>
    </location>
</feature>
<reference evidence="3 4" key="1">
    <citation type="submission" date="2011-08" db="EMBL/GenBank/DDBJ databases">
        <title>The Genome Sequence of Prevotella sp. oral taxon 302 str. F0323.</title>
        <authorList>
            <consortium name="The Broad Institute Genome Sequencing Platform"/>
            <person name="Earl A."/>
            <person name="Ward D."/>
            <person name="Feldgarden M."/>
            <person name="Gevers D."/>
            <person name="Izard J."/>
            <person name="Blanton J.M."/>
            <person name="Baranova O.V."/>
            <person name="Tanner A.C."/>
            <person name="Dewhirst F.E."/>
            <person name="Young S.K."/>
            <person name="Zeng Q."/>
            <person name="Gargeya S."/>
            <person name="Fitzgerald M."/>
            <person name="Haas B."/>
            <person name="Abouelleil A."/>
            <person name="Alvarado L."/>
            <person name="Arachchi H.M."/>
            <person name="Berlin A."/>
            <person name="Brown A."/>
            <person name="Chapman S.B."/>
            <person name="Chen Z."/>
            <person name="Dunbar C."/>
            <person name="Freedman E."/>
            <person name="Gearin G."/>
            <person name="Gellesch M."/>
            <person name="Goldberg J."/>
            <person name="Griggs A."/>
            <person name="Gujja S."/>
            <person name="Heiman D."/>
            <person name="Howarth C."/>
            <person name="Larson L."/>
            <person name="Lui A."/>
            <person name="MacDonald P.J.P."/>
            <person name="Montmayeur A."/>
            <person name="Murphy C."/>
            <person name="Neiman D."/>
            <person name="Pearson M."/>
            <person name="Priest M."/>
            <person name="Roberts A."/>
            <person name="Saif S."/>
            <person name="Shea T."/>
            <person name="Shenoy N."/>
            <person name="Sisk P."/>
            <person name="Stolte C."/>
            <person name="Sykes S."/>
            <person name="Wortman J."/>
            <person name="Nusbaum C."/>
            <person name="Birren B."/>
        </authorList>
    </citation>
    <scope>NUCLEOTIDE SEQUENCE [LARGE SCALE GENOMIC DNA]</scope>
    <source>
        <strain evidence="3 4">F0323</strain>
    </source>
</reference>
<feature type="signal peptide" evidence="1">
    <location>
        <begin position="1"/>
        <end position="22"/>
    </location>
</feature>
<name>G5GBF5_9BACT</name>
<dbReference type="HOGENOM" id="CLU_959279_0_0_10"/>
<evidence type="ECO:0000259" key="2">
    <source>
        <dbReference type="Pfam" id="PF11738"/>
    </source>
</evidence>
<dbReference type="EMBL" id="ACZK01000016">
    <property type="protein sequence ID" value="EHG23154.1"/>
    <property type="molecule type" value="Genomic_DNA"/>
</dbReference>
<dbReference type="OrthoDB" id="594879at2"/>
<keyword evidence="4" id="KW-1185">Reference proteome</keyword>
<proteinExistence type="predicted"/>
<evidence type="ECO:0000313" key="3">
    <source>
        <dbReference type="EMBL" id="EHG23154.1"/>
    </source>
</evidence>
<dbReference type="AlphaFoldDB" id="G5GBF5"/>
<protein>
    <recommendedName>
        <fullName evidence="2">DUF3298 domain-containing protein</fullName>
    </recommendedName>
</protein>
<dbReference type="PROSITE" id="PS51257">
    <property type="entry name" value="PROKAR_LIPOPROTEIN"/>
    <property type="match status" value="1"/>
</dbReference>
<gene>
    <name evidence="3" type="ORF">HMPREF9332_00906</name>
</gene>
<evidence type="ECO:0000256" key="1">
    <source>
        <dbReference type="SAM" id="SignalP"/>
    </source>
</evidence>